<dbReference type="Proteomes" id="UP000530660">
    <property type="component" value="Unassembled WGS sequence"/>
</dbReference>
<dbReference type="AlphaFoldDB" id="A0A7J7II09"/>
<proteinExistence type="predicted"/>
<protein>
    <submittedName>
        <fullName evidence="2">Uncharacterized protein</fullName>
    </submittedName>
</protein>
<evidence type="ECO:0000256" key="1">
    <source>
        <dbReference type="SAM" id="Coils"/>
    </source>
</evidence>
<feature type="coiled-coil region" evidence="1">
    <location>
        <begin position="15"/>
        <end position="42"/>
    </location>
</feature>
<organism evidence="2 3">
    <name type="scientific">Cyanidiococcus yangmingshanensis</name>
    <dbReference type="NCBI Taxonomy" id="2690220"/>
    <lineage>
        <taxon>Eukaryota</taxon>
        <taxon>Rhodophyta</taxon>
        <taxon>Bangiophyceae</taxon>
        <taxon>Cyanidiales</taxon>
        <taxon>Cyanidiaceae</taxon>
        <taxon>Cyanidiococcus</taxon>
    </lineage>
</organism>
<evidence type="ECO:0000313" key="2">
    <source>
        <dbReference type="EMBL" id="KAF6001961.1"/>
    </source>
</evidence>
<gene>
    <name evidence="2" type="ORF">F1559_002313</name>
</gene>
<sequence length="125" mass="14130">MESTEFGVPEVDRFLEQAEFRLERLKRTLVKLAEKQRKLQRKGKRHSDKLLQEVTANSLASAYALQSMFSLLLCLEGEDPGHHVVKRSMERCCHWASVFALEVDQAVSPAPVSDAAEERSQVTSS</sequence>
<keyword evidence="3" id="KW-1185">Reference proteome</keyword>
<accession>A0A7J7II09</accession>
<comment type="caution">
    <text evidence="2">The sequence shown here is derived from an EMBL/GenBank/DDBJ whole genome shotgun (WGS) entry which is preliminary data.</text>
</comment>
<name>A0A7J7II09_9RHOD</name>
<evidence type="ECO:0000313" key="3">
    <source>
        <dbReference type="Proteomes" id="UP000530660"/>
    </source>
</evidence>
<reference evidence="2 3" key="1">
    <citation type="journal article" date="2020" name="J. Phycol.">
        <title>Comparative genome analysis reveals Cyanidiococcus gen. nov., a new extremophilic red algal genus sister to Cyanidioschyzon (Cyanidioschyzonaceae, Rhodophyta).</title>
        <authorList>
            <person name="Liu S.-L."/>
            <person name="Chiang Y.-R."/>
            <person name="Yoon H.S."/>
            <person name="Fu H.-Y."/>
        </authorList>
    </citation>
    <scope>NUCLEOTIDE SEQUENCE [LARGE SCALE GENOMIC DNA]</scope>
    <source>
        <strain evidence="2 3">THAL066</strain>
    </source>
</reference>
<dbReference type="EMBL" id="VWRR01000012">
    <property type="protein sequence ID" value="KAF6001961.1"/>
    <property type="molecule type" value="Genomic_DNA"/>
</dbReference>
<keyword evidence="1" id="KW-0175">Coiled coil</keyword>